<dbReference type="SUPFAM" id="SSF47413">
    <property type="entry name" value="lambda repressor-like DNA-binding domains"/>
    <property type="match status" value="1"/>
</dbReference>
<dbReference type="Proteomes" id="UP000474718">
    <property type="component" value="Unassembled WGS sequence"/>
</dbReference>
<evidence type="ECO:0000256" key="1">
    <source>
        <dbReference type="ARBA" id="ARBA00023125"/>
    </source>
</evidence>
<dbReference type="EMBL" id="WWVX01000001">
    <property type="protein sequence ID" value="MZL68512.1"/>
    <property type="molecule type" value="Genomic_DNA"/>
</dbReference>
<dbReference type="SMART" id="SM00530">
    <property type="entry name" value="HTH_XRE"/>
    <property type="match status" value="1"/>
</dbReference>
<dbReference type="RefSeq" id="WP_021659313.1">
    <property type="nucleotide sequence ID" value="NZ_WWVX01000001.1"/>
</dbReference>
<accession>A0ABW9WTT6</accession>
<dbReference type="Gene3D" id="1.10.260.40">
    <property type="entry name" value="lambda repressor-like DNA-binding domains"/>
    <property type="match status" value="1"/>
</dbReference>
<dbReference type="PROSITE" id="PS50943">
    <property type="entry name" value="HTH_CROC1"/>
    <property type="match status" value="1"/>
</dbReference>
<dbReference type="PANTHER" id="PTHR46797">
    <property type="entry name" value="HTH-TYPE TRANSCRIPTIONAL REGULATOR"/>
    <property type="match status" value="1"/>
</dbReference>
<dbReference type="InterPro" id="IPR050807">
    <property type="entry name" value="TransReg_Diox_bact_type"/>
</dbReference>
<dbReference type="CDD" id="cd00093">
    <property type="entry name" value="HTH_XRE"/>
    <property type="match status" value="1"/>
</dbReference>
<sequence>MLKRKLLGKRLQRIRKAHGMTQKELARALGVKAPTVIKMEAGTGGPQFDTFVKLTEVYPDVAVEEILCDSLDTAVIFRIKELSERMNHLTEEEKKYLRDVARYFQGVMQKESTANE</sequence>
<comment type="caution">
    <text evidence="3">The sequence shown here is derived from an EMBL/GenBank/DDBJ whole genome shotgun (WGS) entry which is preliminary data.</text>
</comment>
<proteinExistence type="predicted"/>
<dbReference type="PANTHER" id="PTHR46797:SF1">
    <property type="entry name" value="METHYLPHOSPHONATE SYNTHASE"/>
    <property type="match status" value="1"/>
</dbReference>
<dbReference type="InterPro" id="IPR001387">
    <property type="entry name" value="Cro/C1-type_HTH"/>
</dbReference>
<organism evidence="3 4">
    <name type="scientific">Bittarella massiliensis</name>
    <name type="common">ex Durand et al. 2017</name>
    <dbReference type="NCBI Taxonomy" id="1720313"/>
    <lineage>
        <taxon>Bacteria</taxon>
        <taxon>Bacillati</taxon>
        <taxon>Bacillota</taxon>
        <taxon>Clostridia</taxon>
        <taxon>Eubacteriales</taxon>
        <taxon>Oscillospiraceae</taxon>
        <taxon>Bittarella (ex Durand et al. 2017)</taxon>
    </lineage>
</organism>
<evidence type="ECO:0000259" key="2">
    <source>
        <dbReference type="PROSITE" id="PS50943"/>
    </source>
</evidence>
<keyword evidence="4" id="KW-1185">Reference proteome</keyword>
<dbReference type="InterPro" id="IPR010982">
    <property type="entry name" value="Lambda_DNA-bd_dom_sf"/>
</dbReference>
<evidence type="ECO:0000313" key="4">
    <source>
        <dbReference type="Proteomes" id="UP000474718"/>
    </source>
</evidence>
<gene>
    <name evidence="3" type="ORF">GT747_01805</name>
</gene>
<feature type="domain" description="HTH cro/C1-type" evidence="2">
    <location>
        <begin position="11"/>
        <end position="66"/>
    </location>
</feature>
<keyword evidence="1" id="KW-0238">DNA-binding</keyword>
<protein>
    <submittedName>
        <fullName evidence="3">Helix-turn-helix domain-containing protein</fullName>
    </submittedName>
</protein>
<name>A0ABW9WTT6_9FIRM</name>
<reference evidence="3 4" key="1">
    <citation type="journal article" date="2019" name="Nat. Med.">
        <title>A library of human gut bacterial isolates paired with longitudinal multiomics data enables mechanistic microbiome research.</title>
        <authorList>
            <person name="Poyet M."/>
            <person name="Groussin M."/>
            <person name="Gibbons S.M."/>
            <person name="Avila-Pacheco J."/>
            <person name="Jiang X."/>
            <person name="Kearney S.M."/>
            <person name="Perrotta A.R."/>
            <person name="Berdy B."/>
            <person name="Zhao S."/>
            <person name="Lieberman T.D."/>
            <person name="Swanson P.K."/>
            <person name="Smith M."/>
            <person name="Roesemann S."/>
            <person name="Alexander J.E."/>
            <person name="Rich S.A."/>
            <person name="Livny J."/>
            <person name="Vlamakis H."/>
            <person name="Clish C."/>
            <person name="Bullock K."/>
            <person name="Deik A."/>
            <person name="Scott J."/>
            <person name="Pierce K.A."/>
            <person name="Xavier R.J."/>
            <person name="Alm E.J."/>
        </authorList>
    </citation>
    <scope>NUCLEOTIDE SEQUENCE [LARGE SCALE GENOMIC DNA]</scope>
    <source>
        <strain evidence="3 4">BIOML-A2</strain>
    </source>
</reference>
<evidence type="ECO:0000313" key="3">
    <source>
        <dbReference type="EMBL" id="MZL68512.1"/>
    </source>
</evidence>
<dbReference type="Pfam" id="PF01381">
    <property type="entry name" value="HTH_3"/>
    <property type="match status" value="1"/>
</dbReference>